<dbReference type="Proteomes" id="UP000239415">
    <property type="component" value="Unassembled WGS sequence"/>
</dbReference>
<comment type="caution">
    <text evidence="1">The sequence shown here is derived from an EMBL/GenBank/DDBJ whole genome shotgun (WGS) entry which is preliminary data.</text>
</comment>
<evidence type="ECO:0000313" key="2">
    <source>
        <dbReference type="EMBL" id="PRX16420.1"/>
    </source>
</evidence>
<feature type="non-terminal residue" evidence="1">
    <location>
        <position position="1"/>
    </location>
</feature>
<evidence type="ECO:0000313" key="3">
    <source>
        <dbReference type="Proteomes" id="UP000239415"/>
    </source>
</evidence>
<accession>A0A2T0JP65</accession>
<dbReference type="AlphaFoldDB" id="A0A2T0JP65"/>
<reference evidence="1 3" key="1">
    <citation type="submission" date="2018-03" db="EMBL/GenBank/DDBJ databases">
        <title>Genomic Encyclopedia of Archaeal and Bacterial Type Strains, Phase II (KMG-II): from individual species to whole genera.</title>
        <authorList>
            <person name="Goeker M."/>
        </authorList>
    </citation>
    <scope>NUCLEOTIDE SEQUENCE [LARGE SCALE GENOMIC DNA]</scope>
    <source>
        <strain evidence="1 3">DSM 43146</strain>
    </source>
</reference>
<dbReference type="EMBL" id="PVMZ01000019">
    <property type="protein sequence ID" value="PRX16420.1"/>
    <property type="molecule type" value="Genomic_DNA"/>
</dbReference>
<protein>
    <submittedName>
        <fullName evidence="1">Uncharacterized protein</fullName>
    </submittedName>
</protein>
<gene>
    <name evidence="2" type="ORF">CLV67_1191</name>
    <name evidence="1" type="ORF">CLV67_1361</name>
</gene>
<keyword evidence="3" id="KW-1185">Reference proteome</keyword>
<proteinExistence type="predicted"/>
<dbReference type="EMBL" id="PVMZ01000036">
    <property type="protein sequence ID" value="PRX09425.1"/>
    <property type="molecule type" value="Genomic_DNA"/>
</dbReference>
<sequence length="30" mass="3273">SAVAYTEADKMLLLGPALAITDQNVDQFNY</sequence>
<organism evidence="1 3">
    <name type="scientific">Actinoplanes italicus</name>
    <dbReference type="NCBI Taxonomy" id="113567"/>
    <lineage>
        <taxon>Bacteria</taxon>
        <taxon>Bacillati</taxon>
        <taxon>Actinomycetota</taxon>
        <taxon>Actinomycetes</taxon>
        <taxon>Micromonosporales</taxon>
        <taxon>Micromonosporaceae</taxon>
        <taxon>Actinoplanes</taxon>
    </lineage>
</organism>
<evidence type="ECO:0000313" key="1">
    <source>
        <dbReference type="EMBL" id="PRX09425.1"/>
    </source>
</evidence>
<name>A0A2T0JP65_9ACTN</name>